<protein>
    <submittedName>
        <fullName evidence="1">Uncharacterized protein</fullName>
    </submittedName>
</protein>
<accession>A0A1W2AU27</accession>
<reference evidence="1 2" key="1">
    <citation type="submission" date="2017-04" db="EMBL/GenBank/DDBJ databases">
        <authorList>
            <person name="Afonso C.L."/>
            <person name="Miller P.J."/>
            <person name="Scott M.A."/>
            <person name="Spackman E."/>
            <person name="Goraichik I."/>
            <person name="Dimitrov K.M."/>
            <person name="Suarez D.L."/>
            <person name="Swayne D.E."/>
        </authorList>
    </citation>
    <scope>NUCLEOTIDE SEQUENCE [LARGE SCALE GENOMIC DNA]</scope>
    <source>
        <strain evidence="1 2">DSM 5090</strain>
    </source>
</reference>
<dbReference type="EMBL" id="FWXI01000006">
    <property type="protein sequence ID" value="SMC64213.1"/>
    <property type="molecule type" value="Genomic_DNA"/>
</dbReference>
<dbReference type="RefSeq" id="WP_176215448.1">
    <property type="nucleotide sequence ID" value="NZ_CP155572.1"/>
</dbReference>
<name>A0A1W2AU27_9FIRM</name>
<evidence type="ECO:0000313" key="2">
    <source>
        <dbReference type="Proteomes" id="UP000192738"/>
    </source>
</evidence>
<evidence type="ECO:0000313" key="1">
    <source>
        <dbReference type="EMBL" id="SMC64213.1"/>
    </source>
</evidence>
<organism evidence="1 2">
    <name type="scientific">Sporomusa malonica</name>
    <dbReference type="NCBI Taxonomy" id="112901"/>
    <lineage>
        <taxon>Bacteria</taxon>
        <taxon>Bacillati</taxon>
        <taxon>Bacillota</taxon>
        <taxon>Negativicutes</taxon>
        <taxon>Selenomonadales</taxon>
        <taxon>Sporomusaceae</taxon>
        <taxon>Sporomusa</taxon>
    </lineage>
</organism>
<dbReference type="AlphaFoldDB" id="A0A1W2AU27"/>
<dbReference type="STRING" id="112901.SAMN04488500_106121"/>
<gene>
    <name evidence="1" type="ORF">SAMN04488500_106121</name>
</gene>
<sequence>MAKRLKTCATCHDKIKAGTECKMFDEVTQKAVDVHDRPTCKRPYLKVQKGA</sequence>
<keyword evidence="2" id="KW-1185">Reference proteome</keyword>
<proteinExistence type="predicted"/>
<dbReference type="Proteomes" id="UP000192738">
    <property type="component" value="Unassembled WGS sequence"/>
</dbReference>